<dbReference type="InterPro" id="IPR016169">
    <property type="entry name" value="FAD-bd_PCMH_sub2"/>
</dbReference>
<accession>A0A1M5W9C3</accession>
<evidence type="ECO:0000313" key="14">
    <source>
        <dbReference type="Proteomes" id="UP000184526"/>
    </source>
</evidence>
<dbReference type="Proteomes" id="UP000184526">
    <property type="component" value="Unassembled WGS sequence"/>
</dbReference>
<protein>
    <submittedName>
        <fullName evidence="13">Hemolysin, contains CBS domains</fullName>
    </submittedName>
</protein>
<feature type="transmembrane region" description="Helical" evidence="10">
    <location>
        <begin position="123"/>
        <end position="149"/>
    </location>
</feature>
<dbReference type="CDD" id="cd04590">
    <property type="entry name" value="CBS_pair_CorC_HlyC_assoc"/>
    <property type="match status" value="1"/>
</dbReference>
<evidence type="ECO:0000256" key="8">
    <source>
        <dbReference type="PROSITE-ProRule" id="PRU00703"/>
    </source>
</evidence>
<dbReference type="FunFam" id="3.10.580.10:FF:000002">
    <property type="entry name" value="Magnesium/cobalt efflux protein CorC"/>
    <property type="match status" value="1"/>
</dbReference>
<dbReference type="GO" id="GO:0005886">
    <property type="term" value="C:plasma membrane"/>
    <property type="evidence" value="ECO:0007669"/>
    <property type="project" value="TreeGrafter"/>
</dbReference>
<evidence type="ECO:0000256" key="9">
    <source>
        <dbReference type="PROSITE-ProRule" id="PRU01193"/>
    </source>
</evidence>
<feature type="transmembrane region" description="Helical" evidence="10">
    <location>
        <begin position="61"/>
        <end position="86"/>
    </location>
</feature>
<evidence type="ECO:0000256" key="4">
    <source>
        <dbReference type="ARBA" id="ARBA00022737"/>
    </source>
</evidence>
<reference evidence="13 14" key="1">
    <citation type="submission" date="2016-11" db="EMBL/GenBank/DDBJ databases">
        <authorList>
            <person name="Jaros S."/>
            <person name="Januszkiewicz K."/>
            <person name="Wedrychowicz H."/>
        </authorList>
    </citation>
    <scope>NUCLEOTIDE SEQUENCE [LARGE SCALE GENOMIC DNA]</scope>
    <source>
        <strain evidence="13 14">DSM 3089</strain>
    </source>
</reference>
<dbReference type="EMBL" id="FQXP01000005">
    <property type="protein sequence ID" value="SHH83784.1"/>
    <property type="molecule type" value="Genomic_DNA"/>
</dbReference>
<dbReference type="InterPro" id="IPR044751">
    <property type="entry name" value="Ion_transp-like_CBS"/>
</dbReference>
<evidence type="ECO:0000259" key="12">
    <source>
        <dbReference type="PROSITE" id="PS51846"/>
    </source>
</evidence>
<comment type="similarity">
    <text evidence="2">Belongs to the UPF0053 family.</text>
</comment>
<dbReference type="SMART" id="SM00116">
    <property type="entry name" value="CBS"/>
    <property type="match status" value="2"/>
</dbReference>
<dbReference type="GO" id="GO:0050660">
    <property type="term" value="F:flavin adenine dinucleotide binding"/>
    <property type="evidence" value="ECO:0007669"/>
    <property type="project" value="InterPro"/>
</dbReference>
<feature type="transmembrane region" description="Helical" evidence="10">
    <location>
        <begin position="6"/>
        <end position="30"/>
    </location>
</feature>
<dbReference type="RefSeq" id="WP_072831507.1">
    <property type="nucleotide sequence ID" value="NZ_FQXP01000005.1"/>
</dbReference>
<evidence type="ECO:0000313" key="13">
    <source>
        <dbReference type="EMBL" id="SHH83784.1"/>
    </source>
</evidence>
<dbReference type="PANTHER" id="PTHR22777:SF17">
    <property type="entry name" value="UPF0053 PROTEIN SLL0260"/>
    <property type="match status" value="1"/>
</dbReference>
<dbReference type="InterPro" id="IPR046342">
    <property type="entry name" value="CBS_dom_sf"/>
</dbReference>
<dbReference type="InterPro" id="IPR002550">
    <property type="entry name" value="CNNM"/>
</dbReference>
<dbReference type="PANTHER" id="PTHR22777">
    <property type="entry name" value="HEMOLYSIN-RELATED"/>
    <property type="match status" value="1"/>
</dbReference>
<dbReference type="OrthoDB" id="9798188at2"/>
<dbReference type="SUPFAM" id="SSF56176">
    <property type="entry name" value="FAD-binding/transporter-associated domain-like"/>
    <property type="match status" value="1"/>
</dbReference>
<sequence length="414" mass="46490">MAPGSTWQLIFLIILIFASAFFSSSETALMSLSKLKIRHMVSENRKGAKRIEKLSEDPSKLLGTILVGNNIANIASSSIATALIMNSLGPKYLPLATIIMTIVVLIFGEITPKTLAAQSSEKVSILVAPLINFLSIIFNPIVVITTYIANILIRLLGGKPDAEKPIITEDELKTIVDVSEEEGILELEEREIIKNVVEFGDLFVKDIMVQRIDIVSLSINSSYEDVINIIRAEQLSRIPIYNESIDDIVGILNIKDILISDYKPGDSLEPYIREPIYTYEYKKTLDLFKEMNKNRHHMVVVLDEYGGTAGLITIEDILEEIVGEIEDEYDDEEIHIEQLSQNEYIVDGSIRLEDINDLVGLNLESDDFDSIGGFIINQLGSFPVLGEEIVYEDRKFTIHEVDKNRIKKVKITIL</sequence>
<keyword evidence="6 8" id="KW-0129">CBS domain</keyword>
<dbReference type="InterPro" id="IPR036318">
    <property type="entry name" value="FAD-bd_PCMH-like_sf"/>
</dbReference>
<comment type="subcellular location">
    <subcellularLocation>
        <location evidence="1">Membrane</location>
        <topology evidence="1">Multi-pass membrane protein</topology>
    </subcellularLocation>
</comment>
<feature type="transmembrane region" description="Helical" evidence="10">
    <location>
        <begin position="92"/>
        <end position="111"/>
    </location>
</feature>
<feature type="domain" description="CNNM transmembrane" evidence="12">
    <location>
        <begin position="1"/>
        <end position="189"/>
    </location>
</feature>
<dbReference type="SUPFAM" id="SSF54631">
    <property type="entry name" value="CBS-domain pair"/>
    <property type="match status" value="1"/>
</dbReference>
<evidence type="ECO:0000256" key="3">
    <source>
        <dbReference type="ARBA" id="ARBA00022692"/>
    </source>
</evidence>
<dbReference type="AlphaFoldDB" id="A0A1M5W9C3"/>
<keyword evidence="5 9" id="KW-1133">Transmembrane helix</keyword>
<dbReference type="Gene3D" id="3.10.580.10">
    <property type="entry name" value="CBS-domain"/>
    <property type="match status" value="1"/>
</dbReference>
<evidence type="ECO:0000256" key="1">
    <source>
        <dbReference type="ARBA" id="ARBA00004141"/>
    </source>
</evidence>
<dbReference type="PROSITE" id="PS51371">
    <property type="entry name" value="CBS"/>
    <property type="match status" value="2"/>
</dbReference>
<evidence type="ECO:0000259" key="11">
    <source>
        <dbReference type="PROSITE" id="PS51371"/>
    </source>
</evidence>
<evidence type="ECO:0000256" key="6">
    <source>
        <dbReference type="ARBA" id="ARBA00023122"/>
    </source>
</evidence>
<evidence type="ECO:0000256" key="10">
    <source>
        <dbReference type="SAM" id="Phobius"/>
    </source>
</evidence>
<dbReference type="STRING" id="1121306.SAMN02745196_01613"/>
<dbReference type="Pfam" id="PF01595">
    <property type="entry name" value="CNNM"/>
    <property type="match status" value="1"/>
</dbReference>
<keyword evidence="7 9" id="KW-0472">Membrane</keyword>
<keyword evidence="3 9" id="KW-0812">Transmembrane</keyword>
<dbReference type="PROSITE" id="PS51846">
    <property type="entry name" value="CNNM"/>
    <property type="match status" value="1"/>
</dbReference>
<proteinExistence type="inferred from homology"/>
<feature type="domain" description="CBS" evidence="11">
    <location>
        <begin position="271"/>
        <end position="328"/>
    </location>
</feature>
<dbReference type="InterPro" id="IPR005170">
    <property type="entry name" value="Transptr-assoc_dom"/>
</dbReference>
<evidence type="ECO:0000256" key="2">
    <source>
        <dbReference type="ARBA" id="ARBA00006337"/>
    </source>
</evidence>
<feature type="domain" description="CBS" evidence="11">
    <location>
        <begin position="208"/>
        <end position="267"/>
    </location>
</feature>
<name>A0A1M5W9C3_9CLOT</name>
<evidence type="ECO:0000256" key="7">
    <source>
        <dbReference type="ARBA" id="ARBA00023136"/>
    </source>
</evidence>
<dbReference type="SMART" id="SM01091">
    <property type="entry name" value="CorC_HlyC"/>
    <property type="match status" value="1"/>
</dbReference>
<dbReference type="Pfam" id="PF00571">
    <property type="entry name" value="CBS"/>
    <property type="match status" value="2"/>
</dbReference>
<evidence type="ECO:0000256" key="5">
    <source>
        <dbReference type="ARBA" id="ARBA00022989"/>
    </source>
</evidence>
<dbReference type="InterPro" id="IPR000644">
    <property type="entry name" value="CBS_dom"/>
</dbReference>
<dbReference type="Pfam" id="PF03471">
    <property type="entry name" value="CorC_HlyC"/>
    <property type="match status" value="1"/>
</dbReference>
<organism evidence="13 14">
    <name type="scientific">Clostridium collagenovorans DSM 3089</name>
    <dbReference type="NCBI Taxonomy" id="1121306"/>
    <lineage>
        <taxon>Bacteria</taxon>
        <taxon>Bacillati</taxon>
        <taxon>Bacillota</taxon>
        <taxon>Clostridia</taxon>
        <taxon>Eubacteriales</taxon>
        <taxon>Clostridiaceae</taxon>
        <taxon>Clostridium</taxon>
    </lineage>
</organism>
<keyword evidence="14" id="KW-1185">Reference proteome</keyword>
<gene>
    <name evidence="13" type="ORF">SAMN02745196_01613</name>
</gene>
<dbReference type="Gene3D" id="3.30.465.10">
    <property type="match status" value="1"/>
</dbReference>
<keyword evidence="4" id="KW-0677">Repeat</keyword>